<evidence type="ECO:0000256" key="1">
    <source>
        <dbReference type="SAM" id="Coils"/>
    </source>
</evidence>
<evidence type="ECO:0000313" key="2">
    <source>
        <dbReference type="EMBL" id="CAD2131240.1"/>
    </source>
</evidence>
<keyword evidence="1" id="KW-0175">Coiled coil</keyword>
<dbReference type="Proteomes" id="UP000580250">
    <property type="component" value="Unassembled WGS sequence"/>
</dbReference>
<dbReference type="EMBL" id="CAJEWN010000010">
    <property type="protein sequence ID" value="CAD2131240.1"/>
    <property type="molecule type" value="Genomic_DNA"/>
</dbReference>
<evidence type="ECO:0000313" key="3">
    <source>
        <dbReference type="Proteomes" id="UP000580250"/>
    </source>
</evidence>
<comment type="caution">
    <text evidence="2">The sequence shown here is derived from an EMBL/GenBank/DDBJ whole genome shotgun (WGS) entry which is preliminary data.</text>
</comment>
<name>A0A6V7TQY4_MELEN</name>
<feature type="coiled-coil region" evidence="1">
    <location>
        <begin position="60"/>
        <end position="94"/>
    </location>
</feature>
<gene>
    <name evidence="2" type="ORF">MENT_LOCUS3247</name>
</gene>
<dbReference type="Gene3D" id="2.60.120.920">
    <property type="match status" value="1"/>
</dbReference>
<protein>
    <submittedName>
        <fullName evidence="2">Uncharacterized protein</fullName>
    </submittedName>
</protein>
<organism evidence="2 3">
    <name type="scientific">Meloidogyne enterolobii</name>
    <name type="common">Root-knot nematode worm</name>
    <name type="synonym">Meloidogyne mayaguensis</name>
    <dbReference type="NCBI Taxonomy" id="390850"/>
    <lineage>
        <taxon>Eukaryota</taxon>
        <taxon>Metazoa</taxon>
        <taxon>Ecdysozoa</taxon>
        <taxon>Nematoda</taxon>
        <taxon>Chromadorea</taxon>
        <taxon>Rhabditida</taxon>
        <taxon>Tylenchina</taxon>
        <taxon>Tylenchomorpha</taxon>
        <taxon>Tylenchoidea</taxon>
        <taxon>Meloidogynidae</taxon>
        <taxon>Meloidogyninae</taxon>
        <taxon>Meloidogyne</taxon>
    </lineage>
</organism>
<sequence>MKTKVQKQLEEWSFCTTSSDNNNCSDKVENETNSAFVVDEEVEERLKDSCGSCYLSQNIIKYLLQRIEKLEKNLKNIEQKYVENTDKILNLEKIVNQKDVKINLLESEIKKQMSDVKCDYYKHLMEFQNEIKQIKSENEAKIKIMKQKNKEKYQQFETENKNKISNLEEIIHQKEIKIISMEKDIKQWTNKLEVANEINLLNSQNNFDQKIKLFQEEITNKLEQQYRENLQSFVLKIQKMDEENKDKITHLEQIIQQKDEKIDSGNATINALNKKIDKLSEDQENLIYVILKKPKYIQIKNKWRYIDDRYTCCEDNCVNTNKPTGKCKNGNGFIEIINDTDVKYNKCIEGKGENKYANLNGDYRVYKLKNDCTFASLFYYEIEVKNEVYNYLSFGFRNSKRYIILSNNGCIQYICPLSTEVIKFDIPSFSCNDRDIFGCGLVYPSTKMLEKHPYVFFTQNGNQIGKAVLLKGEDDDYYNLYAILGCCSIETNFGNDLDAKPFCFDASKHLLTEEFYN</sequence>
<reference evidence="2 3" key="1">
    <citation type="submission" date="2020-08" db="EMBL/GenBank/DDBJ databases">
        <authorList>
            <person name="Koutsovoulos G."/>
            <person name="Danchin GJ E."/>
        </authorList>
    </citation>
    <scope>NUCLEOTIDE SEQUENCE [LARGE SCALE GENOMIC DNA]</scope>
</reference>
<proteinExistence type="predicted"/>
<feature type="coiled-coil region" evidence="1">
    <location>
        <begin position="124"/>
        <end position="198"/>
    </location>
</feature>
<dbReference type="OrthoDB" id="445357at2759"/>
<accession>A0A6V7TQY4</accession>
<dbReference type="AlphaFoldDB" id="A0A6V7TQY4"/>
<dbReference type="InterPro" id="IPR043136">
    <property type="entry name" value="B30.2/SPRY_sf"/>
</dbReference>